<comment type="caution">
    <text evidence="2">The sequence shown here is derived from an EMBL/GenBank/DDBJ whole genome shotgun (WGS) entry which is preliminary data.</text>
</comment>
<dbReference type="InterPro" id="IPR014839">
    <property type="entry name" value="Crt10"/>
</dbReference>
<organism evidence="2 3">
    <name type="scientific">Madurella fahalii</name>
    <dbReference type="NCBI Taxonomy" id="1157608"/>
    <lineage>
        <taxon>Eukaryota</taxon>
        <taxon>Fungi</taxon>
        <taxon>Dikarya</taxon>
        <taxon>Ascomycota</taxon>
        <taxon>Pezizomycotina</taxon>
        <taxon>Sordariomycetes</taxon>
        <taxon>Sordariomycetidae</taxon>
        <taxon>Sordariales</taxon>
        <taxon>Sordariales incertae sedis</taxon>
        <taxon>Madurella</taxon>
    </lineage>
</organism>
<evidence type="ECO:0000256" key="1">
    <source>
        <dbReference type="SAM" id="MobiDB-lite"/>
    </source>
</evidence>
<reference evidence="2 3" key="1">
    <citation type="submission" date="2024-09" db="EMBL/GenBank/DDBJ databases">
        <title>Itraconazole resistance in Madurella fahalii resulting from another homologue of gene encoding cytochrome P450 14-alpha sterol demethylase (CYP51).</title>
        <authorList>
            <person name="Yoshioka I."/>
            <person name="Fahal A.H."/>
            <person name="Kaneko S."/>
            <person name="Yaguchi T."/>
        </authorList>
    </citation>
    <scope>NUCLEOTIDE SEQUENCE [LARGE SCALE GENOMIC DNA]</scope>
    <source>
        <strain evidence="2 3">IFM 68171</strain>
    </source>
</reference>
<keyword evidence="3" id="KW-1185">Reference proteome</keyword>
<evidence type="ECO:0000313" key="2">
    <source>
        <dbReference type="EMBL" id="GAB1310082.1"/>
    </source>
</evidence>
<dbReference type="GeneID" id="98171037"/>
<dbReference type="EMBL" id="BAAFSV010000001">
    <property type="protein sequence ID" value="GAB1310082.1"/>
    <property type="molecule type" value="Genomic_DNA"/>
</dbReference>
<dbReference type="Pfam" id="PF08728">
    <property type="entry name" value="CRT10"/>
    <property type="match status" value="1"/>
</dbReference>
<accession>A0ABQ0FX51</accession>
<name>A0ABQ0FX51_9PEZI</name>
<protein>
    <submittedName>
        <fullName evidence="2">CRT10-domain-containing protein</fullName>
    </submittedName>
</protein>
<dbReference type="Proteomes" id="UP001628179">
    <property type="component" value="Unassembled WGS sequence"/>
</dbReference>
<feature type="compositionally biased region" description="Acidic residues" evidence="1">
    <location>
        <begin position="51"/>
        <end position="71"/>
    </location>
</feature>
<dbReference type="RefSeq" id="XP_070911815.1">
    <property type="nucleotide sequence ID" value="XM_071055714.1"/>
</dbReference>
<evidence type="ECO:0000313" key="3">
    <source>
        <dbReference type="Proteomes" id="UP001628179"/>
    </source>
</evidence>
<feature type="region of interest" description="Disordered" evidence="1">
    <location>
        <begin position="40"/>
        <end position="71"/>
    </location>
</feature>
<gene>
    <name evidence="2" type="ORF">MFIFM68171_00292</name>
</gene>
<proteinExistence type="predicted"/>
<sequence>MDSKADAQAGYSEIYVGPTCHVQTATSRFGPDAVEEIKAWVFQGPQMNEMGSDEEDDEDEDESDDEYDNEDEADVEVYEALDGQATTTTASSGPEADHSFPPRVAASRCNLTTLSQRYNLYFAAYQDRVYVFQPQRAPRILPPPSLILHPRPSKLAVLYGGYIDPAFGHQINHIIVGNLGNLEIVLFAYDDGDVTAYYTHAIARCIAANSDHGHAPGRGHSRAAHPKPFFHDNVGKSAWGLGVHERSRLIAVGSNLHEVTVFAFAVSDNKVTIRSPEADHSPSVLNDQTALELQRHFQSRTRTWRITLPLGPQGNNIPNLAFVDDEAGEADKVVAVDIYGNAWLLDIWKIGAVPVHWPDYPVRDRMQGSRGWGVVVLPDNSFKPTKTVGDALGLPGNEIVSMRAGWLETTCSLYYIKDLAPDAGSVLMHRAQYDYAGVHSGKKKGDSILDDDFNVWETTSESEDELEDTAMAMVLEQAAVSLTQSTVSGTWSGKLPVVEPLCDAAVSRIEVTAGAQLSRSIIPSFGEVRRLDGNTSLHMEFSRLHGERQRRTKAIDFGKAELPAHLVKGACLLRTSLMDIELQPFDHTETSIVCKYVLTSHNRPGVSTPLELHPHYSERVNMIIHVPELNLVVAGSPVGRVALITPTKTAGRFQHIRVRRGFRVERVLPRRSEDALRPACTLIGIAMSPVPNDRARRLNLHPPRGSTPPIMYRLMLHYRDHTILMYDISRGLGDGDLMIF</sequence>